<organism evidence="1 2">
    <name type="scientific">Galerina marginata (strain CBS 339.88)</name>
    <dbReference type="NCBI Taxonomy" id="685588"/>
    <lineage>
        <taxon>Eukaryota</taxon>
        <taxon>Fungi</taxon>
        <taxon>Dikarya</taxon>
        <taxon>Basidiomycota</taxon>
        <taxon>Agaricomycotina</taxon>
        <taxon>Agaricomycetes</taxon>
        <taxon>Agaricomycetidae</taxon>
        <taxon>Agaricales</taxon>
        <taxon>Agaricineae</taxon>
        <taxon>Strophariaceae</taxon>
        <taxon>Galerina</taxon>
    </lineage>
</organism>
<dbReference type="Proteomes" id="UP000027222">
    <property type="component" value="Unassembled WGS sequence"/>
</dbReference>
<reference evidence="2" key="1">
    <citation type="journal article" date="2014" name="Proc. Natl. Acad. Sci. U.S.A.">
        <title>Extensive sampling of basidiomycete genomes demonstrates inadequacy of the white-rot/brown-rot paradigm for wood decay fungi.</title>
        <authorList>
            <person name="Riley R."/>
            <person name="Salamov A.A."/>
            <person name="Brown D.W."/>
            <person name="Nagy L.G."/>
            <person name="Floudas D."/>
            <person name="Held B.W."/>
            <person name="Levasseur A."/>
            <person name="Lombard V."/>
            <person name="Morin E."/>
            <person name="Otillar R."/>
            <person name="Lindquist E.A."/>
            <person name="Sun H."/>
            <person name="LaButti K.M."/>
            <person name="Schmutz J."/>
            <person name="Jabbour D."/>
            <person name="Luo H."/>
            <person name="Baker S.E."/>
            <person name="Pisabarro A.G."/>
            <person name="Walton J.D."/>
            <person name="Blanchette R.A."/>
            <person name="Henrissat B."/>
            <person name="Martin F."/>
            <person name="Cullen D."/>
            <person name="Hibbett D.S."/>
            <person name="Grigoriev I.V."/>
        </authorList>
    </citation>
    <scope>NUCLEOTIDE SEQUENCE [LARGE SCALE GENOMIC DNA]</scope>
    <source>
        <strain evidence="2">CBS 339.88</strain>
    </source>
</reference>
<proteinExistence type="predicted"/>
<evidence type="ECO:0000313" key="2">
    <source>
        <dbReference type="Proteomes" id="UP000027222"/>
    </source>
</evidence>
<dbReference type="HOGENOM" id="CLU_1434538_0_0_1"/>
<dbReference type="AlphaFoldDB" id="A0A067SJA4"/>
<dbReference type="Gene3D" id="2.60.120.260">
    <property type="entry name" value="Galactose-binding domain-like"/>
    <property type="match status" value="1"/>
</dbReference>
<protein>
    <submittedName>
        <fullName evidence="1">Uncharacterized protein</fullName>
    </submittedName>
</protein>
<evidence type="ECO:0000313" key="1">
    <source>
        <dbReference type="EMBL" id="KDR67819.1"/>
    </source>
</evidence>
<gene>
    <name evidence="1" type="ORF">GALMADRAFT_1063427</name>
</gene>
<dbReference type="EMBL" id="KL142412">
    <property type="protein sequence ID" value="KDR67819.1"/>
    <property type="molecule type" value="Genomic_DNA"/>
</dbReference>
<accession>A0A067SJA4</accession>
<dbReference type="OrthoDB" id="3265734at2759"/>
<keyword evidence="2" id="KW-1185">Reference proteome</keyword>
<sequence length="189" mass="21293">MSTTTLTIDDNDARISYTGGKWDTIRGSSDQWESTVHSTWDFSATAKLSFTGTGVRVYGTVPAGRGTSAVDFSLNDNTAVRIWTDSGRRPTYGKEFFYSGLLPLGTHTVTMSNKGEDHDMDFQLDRIVVEMALPSSSPTTRSSVPTTRHQHQPGVLLYLRLRQEARRPVLHLRVALWRWLPTVVRHQRL</sequence>
<name>A0A067SJA4_GALM3</name>